<protein>
    <submittedName>
        <fullName evidence="1">DUF4258 domain-containing protein</fullName>
    </submittedName>
</protein>
<dbReference type="InterPro" id="IPR025354">
    <property type="entry name" value="DUF4258"/>
</dbReference>
<sequence length="84" mass="9810">MDMSHSIITGHARLQMDRRQISEEELRHLLKSPEEVLSVREGRVVVQGMAGNYLLRVFVDVDRDPPEVVTAYRTSRVDKYRRKS</sequence>
<comment type="caution">
    <text evidence="1">The sequence shown here is derived from an EMBL/GenBank/DDBJ whole genome shotgun (WGS) entry which is preliminary data.</text>
</comment>
<dbReference type="EMBL" id="DROM01000423">
    <property type="protein sequence ID" value="HHH13978.1"/>
    <property type="molecule type" value="Genomic_DNA"/>
</dbReference>
<dbReference type="AlphaFoldDB" id="A0A7C5MW22"/>
<accession>A0A7C5MW22</accession>
<name>A0A7C5MW22_9GAMM</name>
<dbReference type="Proteomes" id="UP000886100">
    <property type="component" value="Unassembled WGS sequence"/>
</dbReference>
<reference evidence="1" key="1">
    <citation type="journal article" date="2020" name="mSystems">
        <title>Genome- and Community-Level Interaction Insights into Carbon Utilization and Element Cycling Functions of Hydrothermarchaeota in Hydrothermal Sediment.</title>
        <authorList>
            <person name="Zhou Z."/>
            <person name="Liu Y."/>
            <person name="Xu W."/>
            <person name="Pan J."/>
            <person name="Luo Z.H."/>
            <person name="Li M."/>
        </authorList>
    </citation>
    <scope>NUCLEOTIDE SEQUENCE [LARGE SCALE GENOMIC DNA]</scope>
    <source>
        <strain evidence="1">HyVt-535</strain>
    </source>
</reference>
<dbReference type="Pfam" id="PF14076">
    <property type="entry name" value="DUF4258"/>
    <property type="match status" value="1"/>
</dbReference>
<proteinExistence type="predicted"/>
<organism evidence="1">
    <name type="scientific">Thiolapillus brandeum</name>
    <dbReference type="NCBI Taxonomy" id="1076588"/>
    <lineage>
        <taxon>Bacteria</taxon>
        <taxon>Pseudomonadati</taxon>
        <taxon>Pseudomonadota</taxon>
        <taxon>Gammaproteobacteria</taxon>
        <taxon>Chromatiales</taxon>
        <taxon>Sedimenticolaceae</taxon>
        <taxon>Thiolapillus</taxon>
    </lineage>
</organism>
<evidence type="ECO:0000313" key="1">
    <source>
        <dbReference type="EMBL" id="HHH13978.1"/>
    </source>
</evidence>
<gene>
    <name evidence="1" type="ORF">ENJ98_07045</name>
</gene>